<dbReference type="SUPFAM" id="SSF51556">
    <property type="entry name" value="Metallo-dependent hydrolases"/>
    <property type="match status" value="1"/>
</dbReference>
<feature type="domain" description="Amidohydrolase-related" evidence="2">
    <location>
        <begin position="5"/>
        <end position="271"/>
    </location>
</feature>
<dbReference type="RefSeq" id="WP_301811283.1">
    <property type="nucleotide sequence ID" value="NZ_JAUJZH010000012.1"/>
</dbReference>
<dbReference type="PANTHER" id="PTHR43569:SF2">
    <property type="entry name" value="AMIDOHYDROLASE-RELATED DOMAIN-CONTAINING PROTEIN"/>
    <property type="match status" value="1"/>
</dbReference>
<dbReference type="PANTHER" id="PTHR43569">
    <property type="entry name" value="AMIDOHYDROLASE"/>
    <property type="match status" value="1"/>
</dbReference>
<proteinExistence type="inferred from homology"/>
<dbReference type="Proteomes" id="UP001169027">
    <property type="component" value="Unassembled WGS sequence"/>
</dbReference>
<keyword evidence="4" id="KW-1185">Reference proteome</keyword>
<evidence type="ECO:0000313" key="3">
    <source>
        <dbReference type="EMBL" id="MDO1534065.1"/>
    </source>
</evidence>
<evidence type="ECO:0000256" key="1">
    <source>
        <dbReference type="ARBA" id="ARBA00038310"/>
    </source>
</evidence>
<dbReference type="EMBL" id="JAUKVY010000012">
    <property type="protein sequence ID" value="MDO1534065.1"/>
    <property type="molecule type" value="Genomic_DNA"/>
</dbReference>
<sequence>MPGMVDAHQHLLQVGRHDYFWLESDSAIARDYSLDDLRAQLGGVTATVLVQAAPSMRETEDLLEAAAASGGLVRGVVGWVDLASAEASETIAALARRPLLKGVRPMLGFMRETRWILRPEVQPALATLAHEGLTLDMPARLRHLTLLAELAQRHPSLPIVIDHAAKPAIALGEFASWARDIAQVARETGVFCKLSGLATEATPTWDDEQLRPYVDHLLASFGPERLMWGSDWPVVELAGGYARWRDTCLRLLPASVHTSVMGATARAFYGLDKQRTGVKQEWIS</sequence>
<evidence type="ECO:0000259" key="2">
    <source>
        <dbReference type="Pfam" id="PF04909"/>
    </source>
</evidence>
<organism evidence="3 4">
    <name type="scientific">Variovorax ginsengisoli</name>
    <dbReference type="NCBI Taxonomy" id="363844"/>
    <lineage>
        <taxon>Bacteria</taxon>
        <taxon>Pseudomonadati</taxon>
        <taxon>Pseudomonadota</taxon>
        <taxon>Betaproteobacteria</taxon>
        <taxon>Burkholderiales</taxon>
        <taxon>Comamonadaceae</taxon>
        <taxon>Variovorax</taxon>
    </lineage>
</organism>
<gene>
    <name evidence="3" type="ORF">Q2T77_17395</name>
</gene>
<reference evidence="3" key="1">
    <citation type="submission" date="2023-06" db="EMBL/GenBank/DDBJ databases">
        <authorList>
            <person name="Jiang Y."/>
            <person name="Liu Q."/>
        </authorList>
    </citation>
    <scope>NUCLEOTIDE SEQUENCE</scope>
    <source>
        <strain evidence="3">CGMCC 1.12090</strain>
    </source>
</reference>
<evidence type="ECO:0000313" key="4">
    <source>
        <dbReference type="Proteomes" id="UP001169027"/>
    </source>
</evidence>
<accession>A0ABT8S5I1</accession>
<dbReference type="InterPro" id="IPR006680">
    <property type="entry name" value="Amidohydro-rel"/>
</dbReference>
<dbReference type="Pfam" id="PF04909">
    <property type="entry name" value="Amidohydro_2"/>
    <property type="match status" value="1"/>
</dbReference>
<name>A0ABT8S5I1_9BURK</name>
<comment type="caution">
    <text evidence="3">The sequence shown here is derived from an EMBL/GenBank/DDBJ whole genome shotgun (WGS) entry which is preliminary data.</text>
</comment>
<dbReference type="Gene3D" id="3.20.20.140">
    <property type="entry name" value="Metal-dependent hydrolases"/>
    <property type="match status" value="1"/>
</dbReference>
<comment type="similarity">
    <text evidence="1">Belongs to the metallo-dependent hydrolases superfamily.</text>
</comment>
<dbReference type="InterPro" id="IPR052350">
    <property type="entry name" value="Metallo-dep_Lactonases"/>
</dbReference>
<protein>
    <submittedName>
        <fullName evidence="3">Amidohydrolase family protein</fullName>
    </submittedName>
</protein>
<dbReference type="InterPro" id="IPR032466">
    <property type="entry name" value="Metal_Hydrolase"/>
</dbReference>